<evidence type="ECO:0000256" key="4">
    <source>
        <dbReference type="ARBA" id="ARBA00022840"/>
    </source>
</evidence>
<dbReference type="Pfam" id="PF04408">
    <property type="entry name" value="WHD_HA2"/>
    <property type="match status" value="1"/>
</dbReference>
<protein>
    <submittedName>
        <fullName evidence="8">ATP-dependent helicase HrpB</fullName>
    </submittedName>
</protein>
<dbReference type="RefSeq" id="WP_272423520.1">
    <property type="nucleotide sequence ID" value="NZ_JAGTJJ010000013.1"/>
</dbReference>
<dbReference type="SUPFAM" id="SSF52540">
    <property type="entry name" value="P-loop containing nucleoside triphosphate hydrolases"/>
    <property type="match status" value="1"/>
</dbReference>
<dbReference type="PANTHER" id="PTHR43519:SF1">
    <property type="entry name" value="ATP-DEPENDENT RNA HELICASE HRPB"/>
    <property type="match status" value="1"/>
</dbReference>
<dbReference type="PIRSF" id="PIRSF005496">
    <property type="entry name" value="ATP_hel_hrpB"/>
    <property type="match status" value="1"/>
</dbReference>
<comment type="caution">
    <text evidence="8">The sequence shown here is derived from an EMBL/GenBank/DDBJ whole genome shotgun (WGS) entry which is preliminary data.</text>
</comment>
<evidence type="ECO:0000313" key="8">
    <source>
        <dbReference type="EMBL" id="MDC3983367.1"/>
    </source>
</evidence>
<dbReference type="AlphaFoldDB" id="A0A9X3X352"/>
<dbReference type="CDD" id="cd17990">
    <property type="entry name" value="DEXHc_HrpB"/>
    <property type="match status" value="1"/>
</dbReference>
<sequence length="861" mass="93831">MTLPIEPSLPEICTAIAERRRLVLEAPPGAGKTTRVPRALFEAGLAGAGEILVLEPRRLAARMAARRVAEEMGQKLGETVGCTMRFEDVSSSATRIRFVTEGVLTRRLVRDPALEGVSVVVLDEFHERHVHADVALALLARLTRERRKDLGLVVMSATLEADPIAAWLDAPIVRSMGRMYDVAIEHLERSDDRPLEAQVASAVRRLVREGLDGDVLVFLPGAAEIRRAGEALRPIADAEQLLVLPLHGMLTPAEQDRAVRPADRRKIILSTNVAESSVTIDGVVAVIDSGLARVASYAPWSGLPTLKVAKIARASAAQRAGRAGRTRPGRALRLFTRGDLLARPEHDAPEILRVDLAETVLELCASGVGPLEELPFLDPPPRAAVTAAEELLRRIGAIDEARRVTPLGRRMLRFPAHPRQARLIVEAEARGVAEEGCVLAALLGEREVSVSGASSRRGGGRVEEHRSDLLHALDQLEMAELEGHAPDRLRALGLDPTRVFAVDRAVKQLARLVDHRKALRPASALDRERALLLATLAGYPDRVGRMRRPETATGRSGREIVFATGGSAVLAESSVLGAEEYVVAVDVEERTEGTKGRVVVRAASAVEADWLLDLFTDAITDTTDVRWNAAQERVEVTRRLAYEGLVLEESRVAATDPASIERIGQALAEAACARGYRTFVRGDGLDTWLARVAFVRTHCPEAGLPVLDEPAIVGTLRALCMGRQSFAELREADLGAALGERLTAEQARRVAEWAPETMQLPGGRRLRLEYGPDGTVSAASRLQDFFGLAEGPRVARGRVPVVLHLCAPNQRPVQVTTDLAGFWERHYPAIARELRRRYPKHAWPDDPRHATPPLPKGMRPS</sequence>
<evidence type="ECO:0000256" key="3">
    <source>
        <dbReference type="ARBA" id="ARBA00022806"/>
    </source>
</evidence>
<dbReference type="InterPro" id="IPR001650">
    <property type="entry name" value="Helicase_C-like"/>
</dbReference>
<dbReference type="CDD" id="cd18791">
    <property type="entry name" value="SF2_C_RHA"/>
    <property type="match status" value="1"/>
</dbReference>
<evidence type="ECO:0000259" key="7">
    <source>
        <dbReference type="PROSITE" id="PS51194"/>
    </source>
</evidence>
<dbReference type="InterPro" id="IPR011545">
    <property type="entry name" value="DEAD/DEAH_box_helicase_dom"/>
</dbReference>
<dbReference type="Pfam" id="PF00271">
    <property type="entry name" value="Helicase_C"/>
    <property type="match status" value="1"/>
</dbReference>
<dbReference type="InterPro" id="IPR010225">
    <property type="entry name" value="HrpB"/>
</dbReference>
<keyword evidence="4" id="KW-0067">ATP-binding</keyword>
<keyword evidence="1" id="KW-0547">Nucleotide-binding</keyword>
<name>A0A9X3X352_9BACT</name>
<feature type="domain" description="Helicase ATP-binding" evidence="6">
    <location>
        <begin position="13"/>
        <end position="159"/>
    </location>
</feature>
<dbReference type="InterPro" id="IPR027417">
    <property type="entry name" value="P-loop_NTPase"/>
</dbReference>
<feature type="domain" description="Helicase C-terminal" evidence="7">
    <location>
        <begin position="198"/>
        <end position="367"/>
    </location>
</feature>
<dbReference type="FunFam" id="3.40.50.300:FF:002125">
    <property type="entry name" value="ATP-dependent helicase HrpB"/>
    <property type="match status" value="1"/>
</dbReference>
<dbReference type="GO" id="GO:0003676">
    <property type="term" value="F:nucleic acid binding"/>
    <property type="evidence" value="ECO:0007669"/>
    <property type="project" value="InterPro"/>
</dbReference>
<evidence type="ECO:0000256" key="2">
    <source>
        <dbReference type="ARBA" id="ARBA00022801"/>
    </source>
</evidence>
<dbReference type="InterPro" id="IPR013689">
    <property type="entry name" value="RNA_helicase_ATP-dep_HrpB_C"/>
</dbReference>
<dbReference type="InterPro" id="IPR048333">
    <property type="entry name" value="HA2_WH"/>
</dbReference>
<dbReference type="GO" id="GO:0004386">
    <property type="term" value="F:helicase activity"/>
    <property type="evidence" value="ECO:0007669"/>
    <property type="project" value="UniProtKB-KW"/>
</dbReference>
<dbReference type="SMART" id="SM00847">
    <property type="entry name" value="HA2"/>
    <property type="match status" value="1"/>
</dbReference>
<organism evidence="8 9">
    <name type="scientific">Polyangium jinanense</name>
    <dbReference type="NCBI Taxonomy" id="2829994"/>
    <lineage>
        <taxon>Bacteria</taxon>
        <taxon>Pseudomonadati</taxon>
        <taxon>Myxococcota</taxon>
        <taxon>Polyangia</taxon>
        <taxon>Polyangiales</taxon>
        <taxon>Polyangiaceae</taxon>
        <taxon>Polyangium</taxon>
    </lineage>
</organism>
<gene>
    <name evidence="8" type="primary">hrpB</name>
    <name evidence="8" type="ORF">KEG57_22850</name>
</gene>
<dbReference type="NCBIfam" id="TIGR01970">
    <property type="entry name" value="DEAH_box_HrpB"/>
    <property type="match status" value="1"/>
</dbReference>
<evidence type="ECO:0000259" key="6">
    <source>
        <dbReference type="PROSITE" id="PS51192"/>
    </source>
</evidence>
<dbReference type="InterPro" id="IPR049614">
    <property type="entry name" value="HrpB_DEXH"/>
</dbReference>
<dbReference type="PROSITE" id="PS51192">
    <property type="entry name" value="HELICASE_ATP_BIND_1"/>
    <property type="match status" value="1"/>
</dbReference>
<dbReference type="PROSITE" id="PS51194">
    <property type="entry name" value="HELICASE_CTER"/>
    <property type="match status" value="1"/>
</dbReference>
<evidence type="ECO:0000256" key="5">
    <source>
        <dbReference type="SAM" id="MobiDB-lite"/>
    </source>
</evidence>
<feature type="region of interest" description="Disordered" evidence="5">
    <location>
        <begin position="841"/>
        <end position="861"/>
    </location>
</feature>
<evidence type="ECO:0000313" key="9">
    <source>
        <dbReference type="Proteomes" id="UP001151081"/>
    </source>
</evidence>
<dbReference type="InterPro" id="IPR014001">
    <property type="entry name" value="Helicase_ATP-bd"/>
</dbReference>
<keyword evidence="3 8" id="KW-0347">Helicase</keyword>
<dbReference type="Gene3D" id="1.20.120.1080">
    <property type="match status" value="1"/>
</dbReference>
<dbReference type="SMART" id="SM00490">
    <property type="entry name" value="HELICc"/>
    <property type="match status" value="1"/>
</dbReference>
<keyword evidence="9" id="KW-1185">Reference proteome</keyword>
<keyword evidence="2" id="KW-0378">Hydrolase</keyword>
<dbReference type="GO" id="GO:0016787">
    <property type="term" value="F:hydrolase activity"/>
    <property type="evidence" value="ECO:0007669"/>
    <property type="project" value="UniProtKB-KW"/>
</dbReference>
<evidence type="ECO:0000256" key="1">
    <source>
        <dbReference type="ARBA" id="ARBA00022741"/>
    </source>
</evidence>
<reference evidence="8 9" key="1">
    <citation type="submission" date="2021-04" db="EMBL/GenBank/DDBJ databases">
        <title>Genome analysis of Polyangium sp.</title>
        <authorList>
            <person name="Li Y."/>
            <person name="Wang J."/>
        </authorList>
    </citation>
    <scope>NUCLEOTIDE SEQUENCE [LARGE SCALE GENOMIC DNA]</scope>
    <source>
        <strain evidence="8 9">SDU14</strain>
    </source>
</reference>
<dbReference type="EMBL" id="JAGTJJ010000013">
    <property type="protein sequence ID" value="MDC3983367.1"/>
    <property type="molecule type" value="Genomic_DNA"/>
</dbReference>
<dbReference type="Pfam" id="PF08482">
    <property type="entry name" value="HrpB_C"/>
    <property type="match status" value="1"/>
</dbReference>
<dbReference type="InterPro" id="IPR007502">
    <property type="entry name" value="Helicase-assoc_dom"/>
</dbReference>
<dbReference type="PANTHER" id="PTHR43519">
    <property type="entry name" value="ATP-DEPENDENT RNA HELICASE HRPB"/>
    <property type="match status" value="1"/>
</dbReference>
<dbReference type="Gene3D" id="3.40.50.300">
    <property type="entry name" value="P-loop containing nucleotide triphosphate hydrolases"/>
    <property type="match status" value="2"/>
</dbReference>
<proteinExistence type="predicted"/>
<dbReference type="GO" id="GO:0005524">
    <property type="term" value="F:ATP binding"/>
    <property type="evidence" value="ECO:0007669"/>
    <property type="project" value="UniProtKB-KW"/>
</dbReference>
<accession>A0A9X3X352</accession>
<dbReference type="Proteomes" id="UP001151081">
    <property type="component" value="Unassembled WGS sequence"/>
</dbReference>
<dbReference type="SMART" id="SM00487">
    <property type="entry name" value="DEXDc"/>
    <property type="match status" value="1"/>
</dbReference>
<dbReference type="Pfam" id="PF00270">
    <property type="entry name" value="DEAD"/>
    <property type="match status" value="1"/>
</dbReference>